<dbReference type="PANTHER" id="PTHR43877">
    <property type="entry name" value="AMINOALKYLPHOSPHONATE N-ACETYLTRANSFERASE-RELATED-RELATED"/>
    <property type="match status" value="1"/>
</dbReference>
<protein>
    <submittedName>
        <fullName evidence="4">GNAT family N-acetyltransferase</fullName>
    </submittedName>
</protein>
<dbReference type="InterPro" id="IPR016181">
    <property type="entry name" value="Acyl_CoA_acyltransferase"/>
</dbReference>
<dbReference type="RefSeq" id="WP_139079811.1">
    <property type="nucleotide sequence ID" value="NZ_VDFV01000001.1"/>
</dbReference>
<evidence type="ECO:0000313" key="5">
    <source>
        <dbReference type="Proteomes" id="UP000305709"/>
    </source>
</evidence>
<evidence type="ECO:0000313" key="4">
    <source>
        <dbReference type="EMBL" id="TNC74817.1"/>
    </source>
</evidence>
<accession>A0A5C4NQ73</accession>
<dbReference type="InterPro" id="IPR050832">
    <property type="entry name" value="Bact_Acetyltransf"/>
</dbReference>
<keyword evidence="2" id="KW-0012">Acyltransferase</keyword>
<name>A0A5C4NQ73_9RHOB</name>
<comment type="caution">
    <text evidence="4">The sequence shown here is derived from an EMBL/GenBank/DDBJ whole genome shotgun (WGS) entry which is preliminary data.</text>
</comment>
<dbReference type="EMBL" id="VDFV01000001">
    <property type="protein sequence ID" value="TNC74817.1"/>
    <property type="molecule type" value="Genomic_DNA"/>
</dbReference>
<dbReference type="OrthoDB" id="9803233at2"/>
<dbReference type="PANTHER" id="PTHR43877:SF2">
    <property type="entry name" value="AMINOALKYLPHOSPHONATE N-ACETYLTRANSFERASE-RELATED"/>
    <property type="match status" value="1"/>
</dbReference>
<sequence>MTVTARDAVVRLADPRDPEGRALLGASHAYLASLYPAEHNHYLSVDELARPHIDFWVAEAEGRALGCIALARLDGYGEVKSMYVDPAARGMGLGAALMAALESRARAAGLPVLRLETGDDLYPAHRLYRRHGFIDCGPFGDYAEGPHSVFMEKRL</sequence>
<dbReference type="Pfam" id="PF00583">
    <property type="entry name" value="Acetyltransf_1"/>
    <property type="match status" value="1"/>
</dbReference>
<evidence type="ECO:0000259" key="3">
    <source>
        <dbReference type="PROSITE" id="PS51186"/>
    </source>
</evidence>
<organism evidence="4 5">
    <name type="scientific">Rubellimicrobium roseum</name>
    <dbReference type="NCBI Taxonomy" id="687525"/>
    <lineage>
        <taxon>Bacteria</taxon>
        <taxon>Pseudomonadati</taxon>
        <taxon>Pseudomonadota</taxon>
        <taxon>Alphaproteobacteria</taxon>
        <taxon>Rhodobacterales</taxon>
        <taxon>Roseobacteraceae</taxon>
        <taxon>Rubellimicrobium</taxon>
    </lineage>
</organism>
<keyword evidence="5" id="KW-1185">Reference proteome</keyword>
<dbReference type="Proteomes" id="UP000305709">
    <property type="component" value="Unassembled WGS sequence"/>
</dbReference>
<dbReference type="CDD" id="cd04301">
    <property type="entry name" value="NAT_SF"/>
    <property type="match status" value="1"/>
</dbReference>
<dbReference type="AlphaFoldDB" id="A0A5C4NQ73"/>
<feature type="domain" description="N-acetyltransferase" evidence="3">
    <location>
        <begin position="1"/>
        <end position="155"/>
    </location>
</feature>
<dbReference type="GO" id="GO:0016747">
    <property type="term" value="F:acyltransferase activity, transferring groups other than amino-acyl groups"/>
    <property type="evidence" value="ECO:0007669"/>
    <property type="project" value="InterPro"/>
</dbReference>
<reference evidence="4 5" key="1">
    <citation type="submission" date="2019-06" db="EMBL/GenBank/DDBJ databases">
        <authorList>
            <person name="Jiang L."/>
        </authorList>
    </citation>
    <scope>NUCLEOTIDE SEQUENCE [LARGE SCALE GENOMIC DNA]</scope>
    <source>
        <strain evidence="4 5">YIM 48858</strain>
    </source>
</reference>
<proteinExistence type="predicted"/>
<dbReference type="PROSITE" id="PS51186">
    <property type="entry name" value="GNAT"/>
    <property type="match status" value="1"/>
</dbReference>
<dbReference type="Gene3D" id="3.40.630.30">
    <property type="match status" value="1"/>
</dbReference>
<keyword evidence="1 4" id="KW-0808">Transferase</keyword>
<evidence type="ECO:0000256" key="2">
    <source>
        <dbReference type="ARBA" id="ARBA00023315"/>
    </source>
</evidence>
<evidence type="ECO:0000256" key="1">
    <source>
        <dbReference type="ARBA" id="ARBA00022679"/>
    </source>
</evidence>
<dbReference type="SUPFAM" id="SSF55729">
    <property type="entry name" value="Acyl-CoA N-acyltransferases (Nat)"/>
    <property type="match status" value="1"/>
</dbReference>
<dbReference type="InterPro" id="IPR000182">
    <property type="entry name" value="GNAT_dom"/>
</dbReference>
<gene>
    <name evidence="4" type="ORF">FHG71_01410</name>
</gene>